<evidence type="ECO:0000313" key="11">
    <source>
        <dbReference type="EMBL" id="KNZ43210.1"/>
    </source>
</evidence>
<dbReference type="InterPro" id="IPR036416">
    <property type="entry name" value="Pept_tRNA_hydro_sf"/>
</dbReference>
<evidence type="ECO:0000313" key="12">
    <source>
        <dbReference type="Proteomes" id="UP000036873"/>
    </source>
</evidence>
<feature type="site" description="Discriminates between blocked and unblocked aminoacyl-tRNA" evidence="8">
    <location>
        <position position="9"/>
    </location>
</feature>
<comment type="similarity">
    <text evidence="5 8 10">Belongs to the PTH family.</text>
</comment>
<reference evidence="12" key="1">
    <citation type="submission" date="2015-07" db="EMBL/GenBank/DDBJ databases">
        <title>Draft genome sequence of Acetobacterium bakii DSM 8293, a potential psychrophilic chemical producer through syngas fermentation.</title>
        <authorList>
            <person name="Song Y."/>
            <person name="Hwang S."/>
            <person name="Cho B.-K."/>
        </authorList>
    </citation>
    <scope>NUCLEOTIDE SEQUENCE [LARGE SCALE GENOMIC DNA]</scope>
    <source>
        <strain evidence="12">DSM 8239</strain>
    </source>
</reference>
<dbReference type="Proteomes" id="UP000036873">
    <property type="component" value="Unassembled WGS sequence"/>
</dbReference>
<comment type="catalytic activity">
    <reaction evidence="6 8 9">
        <text>an N-acyl-L-alpha-aminoacyl-tRNA + H2O = an N-acyl-L-amino acid + a tRNA + H(+)</text>
        <dbReference type="Rhea" id="RHEA:54448"/>
        <dbReference type="Rhea" id="RHEA-COMP:10123"/>
        <dbReference type="Rhea" id="RHEA-COMP:13883"/>
        <dbReference type="ChEBI" id="CHEBI:15377"/>
        <dbReference type="ChEBI" id="CHEBI:15378"/>
        <dbReference type="ChEBI" id="CHEBI:59874"/>
        <dbReference type="ChEBI" id="CHEBI:78442"/>
        <dbReference type="ChEBI" id="CHEBI:138191"/>
        <dbReference type="EC" id="3.1.1.29"/>
    </reaction>
</comment>
<dbReference type="GO" id="GO:0072344">
    <property type="term" value="P:rescue of stalled ribosome"/>
    <property type="evidence" value="ECO:0007669"/>
    <property type="project" value="UniProtKB-UniRule"/>
</dbReference>
<dbReference type="PROSITE" id="PS01196">
    <property type="entry name" value="PEPT_TRNA_HYDROL_2"/>
    <property type="match status" value="1"/>
</dbReference>
<evidence type="ECO:0000256" key="5">
    <source>
        <dbReference type="ARBA" id="ARBA00038063"/>
    </source>
</evidence>
<keyword evidence="2 8" id="KW-0820">tRNA-binding</keyword>
<keyword evidence="3 8" id="KW-0378">Hydrolase</keyword>
<dbReference type="NCBIfam" id="TIGR00447">
    <property type="entry name" value="pth"/>
    <property type="match status" value="1"/>
</dbReference>
<keyword evidence="8" id="KW-0963">Cytoplasm</keyword>
<keyword evidence="12" id="KW-1185">Reference proteome</keyword>
<dbReference type="Gene3D" id="3.40.50.1470">
    <property type="entry name" value="Peptidyl-tRNA hydrolase"/>
    <property type="match status" value="1"/>
</dbReference>
<dbReference type="PANTHER" id="PTHR17224">
    <property type="entry name" value="PEPTIDYL-TRNA HYDROLASE"/>
    <property type="match status" value="1"/>
</dbReference>
<dbReference type="SUPFAM" id="SSF53178">
    <property type="entry name" value="Peptidyl-tRNA hydrolase-like"/>
    <property type="match status" value="1"/>
</dbReference>
<dbReference type="GO" id="GO:0006515">
    <property type="term" value="P:protein quality control for misfolded or incompletely synthesized proteins"/>
    <property type="evidence" value="ECO:0007669"/>
    <property type="project" value="UniProtKB-UniRule"/>
</dbReference>
<feature type="site" description="Stabilizes the basic form of H active site to accept a proton" evidence="8">
    <location>
        <position position="91"/>
    </location>
</feature>
<comment type="function">
    <text evidence="8">Catalyzes the release of premature peptidyl moieties from peptidyl-tRNA molecules trapped in stalled 50S ribosomal subunits, and thus maintains levels of free tRNAs and 50S ribosomes.</text>
</comment>
<dbReference type="GO" id="GO:0005737">
    <property type="term" value="C:cytoplasm"/>
    <property type="evidence" value="ECO:0007669"/>
    <property type="project" value="UniProtKB-SubCell"/>
</dbReference>
<dbReference type="HAMAP" id="MF_00083">
    <property type="entry name" value="Pept_tRNA_hydro_bact"/>
    <property type="match status" value="1"/>
</dbReference>
<evidence type="ECO:0000256" key="1">
    <source>
        <dbReference type="ARBA" id="ARBA00013260"/>
    </source>
</evidence>
<dbReference type="Pfam" id="PF01195">
    <property type="entry name" value="Pept_tRNA_hydro"/>
    <property type="match status" value="1"/>
</dbReference>
<protein>
    <recommendedName>
        <fullName evidence="7 8">Peptidyl-tRNA hydrolase</fullName>
        <shortName evidence="8">Pth</shortName>
        <ecNumber evidence="1 8">3.1.1.29</ecNumber>
    </recommendedName>
</protein>
<comment type="function">
    <text evidence="8">Hydrolyzes ribosome-free peptidyl-tRNAs (with 1 or more amino acids incorporated), which drop off the ribosome during protein synthesis, or as a result of ribosome stalling.</text>
</comment>
<dbReference type="RefSeq" id="WP_050738654.1">
    <property type="nucleotide sequence ID" value="NZ_LGYO01000006.1"/>
</dbReference>
<evidence type="ECO:0000256" key="8">
    <source>
        <dbReference type="HAMAP-Rule" id="MF_00083"/>
    </source>
</evidence>
<dbReference type="InterPro" id="IPR018171">
    <property type="entry name" value="Pept_tRNA_hydro_CS"/>
</dbReference>
<dbReference type="AlphaFoldDB" id="A0A0L6U5Y1"/>
<dbReference type="PATRIC" id="fig|52689.4.peg.3062"/>
<dbReference type="PANTHER" id="PTHR17224:SF1">
    <property type="entry name" value="PEPTIDYL-TRNA HYDROLASE"/>
    <property type="match status" value="1"/>
</dbReference>
<feature type="active site" description="Proton acceptor" evidence="8">
    <location>
        <position position="19"/>
    </location>
</feature>
<dbReference type="FunFam" id="3.40.50.1470:FF:000001">
    <property type="entry name" value="Peptidyl-tRNA hydrolase"/>
    <property type="match status" value="1"/>
</dbReference>
<dbReference type="STRING" id="52689.AKG39_01795"/>
<name>A0A0L6U5Y1_9FIRM</name>
<dbReference type="PROSITE" id="PS01195">
    <property type="entry name" value="PEPT_TRNA_HYDROL_1"/>
    <property type="match status" value="1"/>
</dbReference>
<dbReference type="EC" id="3.1.1.29" evidence="1 8"/>
<gene>
    <name evidence="8" type="primary">pth</name>
    <name evidence="11" type="ORF">AKG39_01795</name>
</gene>
<dbReference type="CDD" id="cd00462">
    <property type="entry name" value="PTH"/>
    <property type="match status" value="1"/>
</dbReference>
<evidence type="ECO:0000256" key="9">
    <source>
        <dbReference type="RuleBase" id="RU000673"/>
    </source>
</evidence>
<accession>A0A0L6U5Y1</accession>
<comment type="caution">
    <text evidence="11">The sequence shown here is derived from an EMBL/GenBank/DDBJ whole genome shotgun (WGS) entry which is preliminary data.</text>
</comment>
<dbReference type="GO" id="GO:0004045">
    <property type="term" value="F:peptidyl-tRNA hydrolase activity"/>
    <property type="evidence" value="ECO:0007669"/>
    <property type="project" value="UniProtKB-UniRule"/>
</dbReference>
<dbReference type="OrthoDB" id="9800507at2"/>
<feature type="binding site" evidence="8">
    <location>
        <position position="112"/>
    </location>
    <ligand>
        <name>tRNA</name>
        <dbReference type="ChEBI" id="CHEBI:17843"/>
    </ligand>
</feature>
<sequence>MHLIVGLGNIGSKYDGTRHNIGFEVIDTITRNKDITVKKKEQNGFTGVYREFGQKIMLAKPTTFMNNSGLCVAGLVNFYEVPLENLLIIYDDIDLEPGDVRIRQRGSGGTHNGMRSIIQSLGSQEFSRIRIGIGRPKECSDLVNFVLGRFAKSDGPLMETAIIEAAKGVDIFVKDGVDLAMNRINVRKKVEKQIFLENKEVKKLEN</sequence>
<dbReference type="InterPro" id="IPR001328">
    <property type="entry name" value="Pept_tRNA_hydro"/>
</dbReference>
<keyword evidence="4 8" id="KW-0694">RNA-binding</keyword>
<evidence type="ECO:0000256" key="4">
    <source>
        <dbReference type="ARBA" id="ARBA00022884"/>
    </source>
</evidence>
<evidence type="ECO:0000256" key="6">
    <source>
        <dbReference type="ARBA" id="ARBA00048707"/>
    </source>
</evidence>
<feature type="binding site" evidence="8">
    <location>
        <position position="64"/>
    </location>
    <ligand>
        <name>tRNA</name>
        <dbReference type="ChEBI" id="CHEBI:17843"/>
    </ligand>
</feature>
<comment type="subcellular location">
    <subcellularLocation>
        <location evidence="8">Cytoplasm</location>
    </subcellularLocation>
</comment>
<feature type="binding site" evidence="8">
    <location>
        <position position="66"/>
    </location>
    <ligand>
        <name>tRNA</name>
        <dbReference type="ChEBI" id="CHEBI:17843"/>
    </ligand>
</feature>
<feature type="binding site" evidence="8">
    <location>
        <position position="14"/>
    </location>
    <ligand>
        <name>tRNA</name>
        <dbReference type="ChEBI" id="CHEBI:17843"/>
    </ligand>
</feature>
<proteinExistence type="inferred from homology"/>
<dbReference type="EMBL" id="LGYO01000006">
    <property type="protein sequence ID" value="KNZ43210.1"/>
    <property type="molecule type" value="Genomic_DNA"/>
</dbReference>
<organism evidence="11 12">
    <name type="scientific">Acetobacterium bakii</name>
    <dbReference type="NCBI Taxonomy" id="52689"/>
    <lineage>
        <taxon>Bacteria</taxon>
        <taxon>Bacillati</taxon>
        <taxon>Bacillota</taxon>
        <taxon>Clostridia</taxon>
        <taxon>Eubacteriales</taxon>
        <taxon>Eubacteriaceae</taxon>
        <taxon>Acetobacterium</taxon>
    </lineage>
</organism>
<comment type="subunit">
    <text evidence="8">Monomer.</text>
</comment>
<evidence type="ECO:0000256" key="10">
    <source>
        <dbReference type="RuleBase" id="RU004320"/>
    </source>
</evidence>
<evidence type="ECO:0000256" key="7">
    <source>
        <dbReference type="ARBA" id="ARBA00050038"/>
    </source>
</evidence>
<evidence type="ECO:0000256" key="2">
    <source>
        <dbReference type="ARBA" id="ARBA00022555"/>
    </source>
</evidence>
<dbReference type="GO" id="GO:0000049">
    <property type="term" value="F:tRNA binding"/>
    <property type="evidence" value="ECO:0007669"/>
    <property type="project" value="UniProtKB-UniRule"/>
</dbReference>
<evidence type="ECO:0000256" key="3">
    <source>
        <dbReference type="ARBA" id="ARBA00022801"/>
    </source>
</evidence>